<evidence type="ECO:0000313" key="3">
    <source>
        <dbReference type="WBParaSite" id="SMUV_0000820001-mRNA-1"/>
    </source>
</evidence>
<evidence type="ECO:0000313" key="2">
    <source>
        <dbReference type="Proteomes" id="UP000046393"/>
    </source>
</evidence>
<dbReference type="Proteomes" id="UP000046393">
    <property type="component" value="Unplaced"/>
</dbReference>
<proteinExistence type="predicted"/>
<feature type="compositionally biased region" description="Low complexity" evidence="1">
    <location>
        <begin position="76"/>
        <end position="95"/>
    </location>
</feature>
<sequence>MLFGDLKRAIEDTILKPETNRLSDIGKRTTLAALDLVQVNHNHSGSTANLQNEAYLESVGALNYCSQEPASSLAESGYTTTSSTTSENTTHTAQSFSSSNSLDTVVLRQSISCRPSLGASRRSSRVFPHYCQTKRKRSNSVSSCLNKNRHTRQGTSSTAAGVSCTSAGGASALSLPPTARQTPFRFGEFDEKLYPDLPKNENLPILRMFSQGKSSSTDEYCLARTNDLSNSEDIRPISEWSCARCKENNARHDKVVGGQNIRKNTTDSVLRNVKLINAETSKESTAALFARFRSKRSYDSDCDEEMECD</sequence>
<evidence type="ECO:0000256" key="1">
    <source>
        <dbReference type="SAM" id="MobiDB-lite"/>
    </source>
</evidence>
<organism evidence="2 3">
    <name type="scientific">Syphacia muris</name>
    <dbReference type="NCBI Taxonomy" id="451379"/>
    <lineage>
        <taxon>Eukaryota</taxon>
        <taxon>Metazoa</taxon>
        <taxon>Ecdysozoa</taxon>
        <taxon>Nematoda</taxon>
        <taxon>Chromadorea</taxon>
        <taxon>Rhabditida</taxon>
        <taxon>Spirurina</taxon>
        <taxon>Oxyuridomorpha</taxon>
        <taxon>Oxyuroidea</taxon>
        <taxon>Oxyuridae</taxon>
        <taxon>Syphacia</taxon>
    </lineage>
</organism>
<dbReference type="WBParaSite" id="SMUV_0000820001-mRNA-1">
    <property type="protein sequence ID" value="SMUV_0000820001-mRNA-1"/>
    <property type="gene ID" value="SMUV_0000820001"/>
</dbReference>
<dbReference type="AlphaFoldDB" id="A0A0N5ATN7"/>
<accession>A0A0N5ATN7</accession>
<name>A0A0N5ATN7_9BILA</name>
<keyword evidence="2" id="KW-1185">Reference proteome</keyword>
<reference evidence="3" key="1">
    <citation type="submission" date="2017-02" db="UniProtKB">
        <authorList>
            <consortium name="WormBaseParasite"/>
        </authorList>
    </citation>
    <scope>IDENTIFICATION</scope>
</reference>
<feature type="region of interest" description="Disordered" evidence="1">
    <location>
        <begin position="142"/>
        <end position="161"/>
    </location>
</feature>
<protein>
    <submittedName>
        <fullName evidence="3">UDENN domain-containing protein</fullName>
    </submittedName>
</protein>
<feature type="region of interest" description="Disordered" evidence="1">
    <location>
        <begin position="75"/>
        <end position="98"/>
    </location>
</feature>